<protein>
    <submittedName>
        <fullName evidence="1">Uncharacterized protein</fullName>
    </submittedName>
</protein>
<dbReference type="AlphaFoldDB" id="A0AA87NTS6"/>
<gene>
    <name evidence="1" type="ORF">HMPREF9195_00832</name>
</gene>
<name>A0AA87NTS6_TREMD</name>
<evidence type="ECO:0000313" key="2">
    <source>
        <dbReference type="Proteomes" id="UP000014634"/>
    </source>
</evidence>
<dbReference type="EMBL" id="ATFE01000005">
    <property type="protein sequence ID" value="EPF29323.1"/>
    <property type="molecule type" value="Genomic_DNA"/>
</dbReference>
<reference evidence="1 2" key="1">
    <citation type="submission" date="2013-04" db="EMBL/GenBank/DDBJ databases">
        <title>The Genome Sequence of Treponema medium ATCC 700293.</title>
        <authorList>
            <consortium name="The Broad Institute Genomics Platform"/>
            <person name="Earl A."/>
            <person name="Ward D."/>
            <person name="Feldgarden M."/>
            <person name="Gevers D."/>
            <person name="Leonetti C."/>
            <person name="Blanton J.M."/>
            <person name="Dewhirst F.E."/>
            <person name="Izard J."/>
            <person name="Walker B."/>
            <person name="Young S."/>
            <person name="Zeng Q."/>
            <person name="Gargeya S."/>
            <person name="Fitzgerald M."/>
            <person name="Haas B."/>
            <person name="Abouelleil A."/>
            <person name="Allen A.W."/>
            <person name="Alvarado L."/>
            <person name="Arachchi H.M."/>
            <person name="Berlin A.M."/>
            <person name="Chapman S.B."/>
            <person name="Gainer-Dewar J."/>
            <person name="Goldberg J."/>
            <person name="Griggs A."/>
            <person name="Gujja S."/>
            <person name="Hansen M."/>
            <person name="Howarth C."/>
            <person name="Imamovic A."/>
            <person name="Ireland A."/>
            <person name="Larimer J."/>
            <person name="McCowan C."/>
            <person name="Murphy C."/>
            <person name="Pearson M."/>
            <person name="Poon T.W."/>
            <person name="Priest M."/>
            <person name="Roberts A."/>
            <person name="Saif S."/>
            <person name="Shea T."/>
            <person name="Sisk P."/>
            <person name="Sykes S."/>
            <person name="Wortman J."/>
            <person name="Nusbaum C."/>
            <person name="Birren B."/>
        </authorList>
    </citation>
    <scope>NUCLEOTIDE SEQUENCE [LARGE SCALE GENOMIC DNA]</scope>
    <source>
        <strain evidence="1 2">ATCC 700293</strain>
    </source>
</reference>
<organism evidence="1 2">
    <name type="scientific">Treponema medium ATCC 700293</name>
    <dbReference type="NCBI Taxonomy" id="1125700"/>
    <lineage>
        <taxon>Bacteria</taxon>
        <taxon>Pseudomonadati</taxon>
        <taxon>Spirochaetota</taxon>
        <taxon>Spirochaetia</taxon>
        <taxon>Spirochaetales</taxon>
        <taxon>Treponemataceae</taxon>
        <taxon>Treponema</taxon>
    </lineage>
</organism>
<evidence type="ECO:0000313" key="1">
    <source>
        <dbReference type="EMBL" id="EPF29323.1"/>
    </source>
</evidence>
<dbReference type="RefSeq" id="WP_016522800.1">
    <property type="nucleotide sequence ID" value="NZ_KE332517.1"/>
</dbReference>
<dbReference type="Proteomes" id="UP000014634">
    <property type="component" value="Unassembled WGS sequence"/>
</dbReference>
<accession>A0AA87NTS6</accession>
<proteinExistence type="predicted"/>
<comment type="caution">
    <text evidence="1">The sequence shown here is derived from an EMBL/GenBank/DDBJ whole genome shotgun (WGS) entry which is preliminary data.</text>
</comment>
<sequence length="161" mass="19068">MKHNNPKKTKKLEHFPRDSVDMVFPVIKEWLSFNFKYFDGSQSAGQNFTDWTKVQLEKLFEKLKWYSSDSKLHWQKTSLGHGGLHCLEVYGDFPSGSAFTYPKHIPSGVQWARFRLEGDMRLIGFFIDKDDIPKEDEPFTHIFYIVFLDAYHQFYNSDNNK</sequence>